<dbReference type="Gene3D" id="6.10.340.10">
    <property type="match status" value="1"/>
</dbReference>
<comment type="subcellular location">
    <subcellularLocation>
        <location evidence="1">Cell inner membrane</location>
        <topology evidence="1">Multi-pass membrane protein</topology>
    </subcellularLocation>
</comment>
<dbReference type="PROSITE" id="PS50111">
    <property type="entry name" value="CHEMOTAXIS_TRANSDUC_2"/>
    <property type="match status" value="1"/>
</dbReference>
<dbReference type="AlphaFoldDB" id="A0A3L0W231"/>
<dbReference type="SUPFAM" id="SSF58104">
    <property type="entry name" value="Methyl-accepting chemotaxis protein (MCP) signaling domain"/>
    <property type="match status" value="1"/>
</dbReference>
<evidence type="ECO:0000313" key="10">
    <source>
        <dbReference type="EMBL" id="MHO03015.1"/>
    </source>
</evidence>
<dbReference type="InterPro" id="IPR004089">
    <property type="entry name" value="MCPsignal_dom"/>
</dbReference>
<dbReference type="SMART" id="SM00304">
    <property type="entry name" value="HAMP"/>
    <property type="match status" value="1"/>
</dbReference>
<keyword evidence="7" id="KW-0472">Membrane</keyword>
<protein>
    <submittedName>
        <fullName evidence="10">Methyl-accepting chemotaxis protein</fullName>
    </submittedName>
</protein>
<feature type="transmembrane region" description="Helical" evidence="7">
    <location>
        <begin position="6"/>
        <end position="27"/>
    </location>
</feature>
<gene>
    <name evidence="10" type="ORF">D9F05_01220</name>
</gene>
<keyword evidence="7" id="KW-0812">Transmembrane</keyword>
<keyword evidence="6" id="KW-0175">Coiled coil</keyword>
<accession>A0A3L0W231</accession>
<name>A0A3L0W231_ECOLX</name>
<evidence type="ECO:0000256" key="6">
    <source>
        <dbReference type="SAM" id="Coils"/>
    </source>
</evidence>
<dbReference type="SMART" id="SM00283">
    <property type="entry name" value="MA"/>
    <property type="match status" value="1"/>
</dbReference>
<dbReference type="InterPro" id="IPR003660">
    <property type="entry name" value="HAMP_dom"/>
</dbReference>
<evidence type="ECO:0000256" key="5">
    <source>
        <dbReference type="PROSITE-ProRule" id="PRU00284"/>
    </source>
</evidence>
<reference evidence="10" key="1">
    <citation type="submission" date="2018-10" db="EMBL/GenBank/DDBJ databases">
        <authorList>
            <consortium name="NARMS: The National Antimicrobial Resistance Monitoring System"/>
        </authorList>
    </citation>
    <scope>NUCLEOTIDE SEQUENCE [LARGE SCALE GENOMIC DNA]</scope>
    <source>
        <strain evidence="10">CVM N17EC0388</strain>
    </source>
</reference>
<comment type="caution">
    <text evidence="10">The sequence shown here is derived from an EMBL/GenBank/DDBJ whole genome shotgun (WGS) entry which is preliminary data.</text>
</comment>
<evidence type="ECO:0000259" key="8">
    <source>
        <dbReference type="PROSITE" id="PS50111"/>
    </source>
</evidence>
<dbReference type="GO" id="GO:0005886">
    <property type="term" value="C:plasma membrane"/>
    <property type="evidence" value="ECO:0007669"/>
    <property type="project" value="UniProtKB-SubCell"/>
</dbReference>
<dbReference type="PANTHER" id="PTHR32089:SF112">
    <property type="entry name" value="LYSOZYME-LIKE PROTEIN-RELATED"/>
    <property type="match status" value="1"/>
</dbReference>
<dbReference type="Pfam" id="PF00672">
    <property type="entry name" value="HAMP"/>
    <property type="match status" value="1"/>
</dbReference>
<feature type="domain" description="HAMP" evidence="9">
    <location>
        <begin position="338"/>
        <end position="392"/>
    </location>
</feature>
<keyword evidence="3 5" id="KW-0807">Transducer</keyword>
<dbReference type="EMBL" id="RNRV01000001">
    <property type="protein sequence ID" value="MHO03015.1"/>
    <property type="molecule type" value="Genomic_DNA"/>
</dbReference>
<feature type="domain" description="Methyl-accepting transducer" evidence="8">
    <location>
        <begin position="397"/>
        <end position="633"/>
    </location>
</feature>
<dbReference type="Pfam" id="PF00015">
    <property type="entry name" value="MCPsignal"/>
    <property type="match status" value="1"/>
</dbReference>
<dbReference type="CDD" id="cd06225">
    <property type="entry name" value="HAMP"/>
    <property type="match status" value="1"/>
</dbReference>
<keyword evidence="7" id="KW-1133">Transmembrane helix</keyword>
<sequence length="682" mass="74160">MKIVTTSNLGLTILLGCTLGMGAIGWYGSQRLADLLSYVLGAAWQTADGAMEGSIELGNQSLYIQKMLRGMPLDEPELQRAKQAATEALQRVEEGKLIDATAISTMKQHEQTYQQQQEKLLTLYRTFTGIDQALRASSERMSRLSTQLEVIGDGAVESLTQSPDQAISWNGGLSTRWQAADGGMEANIGFLRQLYALEKMQSEGPTPAIQAELAEANRFYQEAVDGMLATGLFDVPGEGEFAGQSLSTQYRALLADSTRLTSEWIAALTDYQRQLALYESSAEQLKQALVEVETQGDATVEDQVNQLNTIIGYTKNLILGGLVLSLLIVTLCGFWLVRTIVNPLLQVDQRMQDIAAGDGDLNARINLKRDDELGSLAGSVDRFIEKLQKMISSTMDNNQHISDHVHTSVNRVEAISQSSRQTAEHAQALHHDSEQMVQVATSISDNCSLAAQNANQVRQLTTQSSQYVASASAGMQRVVVEVGECANAINALKEQAGQIGQIISTISSISEQTNLLALNAAIEAARAGEMGRGFAVVADEVRTLANRTAASSAEITEVINSIQQQTEKAYLMMQRNLKTVESGMEDSDNTKQILFKVEEAIDHLADMVQQVADATGQLSHTLSHTSDKVSGISLQAQTGEQEAQECLQAQTGEQEAQECLQLASSLHQASLLQQRLLSQFRV</sequence>
<evidence type="ECO:0000256" key="3">
    <source>
        <dbReference type="ARBA" id="ARBA00023224"/>
    </source>
</evidence>
<comment type="similarity">
    <text evidence="4">Belongs to the methyl-accepting chemotaxis (MCP) protein family.</text>
</comment>
<keyword evidence="2" id="KW-0145">Chemotaxis</keyword>
<evidence type="ECO:0000256" key="1">
    <source>
        <dbReference type="ARBA" id="ARBA00004429"/>
    </source>
</evidence>
<dbReference type="GO" id="GO:0006935">
    <property type="term" value="P:chemotaxis"/>
    <property type="evidence" value="ECO:0007669"/>
    <property type="project" value="UniProtKB-KW"/>
</dbReference>
<evidence type="ECO:0000259" key="9">
    <source>
        <dbReference type="PROSITE" id="PS50885"/>
    </source>
</evidence>
<evidence type="ECO:0000256" key="2">
    <source>
        <dbReference type="ARBA" id="ARBA00022500"/>
    </source>
</evidence>
<dbReference type="GO" id="GO:0007165">
    <property type="term" value="P:signal transduction"/>
    <property type="evidence" value="ECO:0007669"/>
    <property type="project" value="UniProtKB-KW"/>
</dbReference>
<feature type="coiled-coil region" evidence="6">
    <location>
        <begin position="268"/>
        <end position="295"/>
    </location>
</feature>
<dbReference type="PROSITE" id="PS51257">
    <property type="entry name" value="PROKAR_LIPOPROTEIN"/>
    <property type="match status" value="1"/>
</dbReference>
<evidence type="ECO:0000256" key="4">
    <source>
        <dbReference type="ARBA" id="ARBA00029447"/>
    </source>
</evidence>
<dbReference type="PROSITE" id="PS50885">
    <property type="entry name" value="HAMP"/>
    <property type="match status" value="1"/>
</dbReference>
<dbReference type="FunFam" id="1.10.287.950:FF:000001">
    <property type="entry name" value="Methyl-accepting chemotaxis sensory transducer"/>
    <property type="match status" value="1"/>
</dbReference>
<dbReference type="Gene3D" id="1.10.287.950">
    <property type="entry name" value="Methyl-accepting chemotaxis protein"/>
    <property type="match status" value="1"/>
</dbReference>
<organism evidence="10">
    <name type="scientific">Escherichia coli</name>
    <dbReference type="NCBI Taxonomy" id="562"/>
    <lineage>
        <taxon>Bacteria</taxon>
        <taxon>Pseudomonadati</taxon>
        <taxon>Pseudomonadota</taxon>
        <taxon>Gammaproteobacteria</taxon>
        <taxon>Enterobacterales</taxon>
        <taxon>Enterobacteriaceae</taxon>
        <taxon>Escherichia</taxon>
    </lineage>
</organism>
<dbReference type="PANTHER" id="PTHR32089">
    <property type="entry name" value="METHYL-ACCEPTING CHEMOTAXIS PROTEIN MCPB"/>
    <property type="match status" value="1"/>
</dbReference>
<evidence type="ECO:0000256" key="7">
    <source>
        <dbReference type="SAM" id="Phobius"/>
    </source>
</evidence>
<proteinExistence type="inferred from homology"/>